<evidence type="ECO:0000256" key="6">
    <source>
        <dbReference type="SAM" id="Phobius"/>
    </source>
</evidence>
<dbReference type="InterPro" id="IPR037185">
    <property type="entry name" value="EmrE-like"/>
</dbReference>
<comment type="similarity">
    <text evidence="2">Belongs to the EamA transporter family.</text>
</comment>
<feature type="transmembrane region" description="Helical" evidence="6">
    <location>
        <begin position="143"/>
        <end position="162"/>
    </location>
</feature>
<evidence type="ECO:0000256" key="5">
    <source>
        <dbReference type="ARBA" id="ARBA00023136"/>
    </source>
</evidence>
<feature type="transmembrane region" description="Helical" evidence="6">
    <location>
        <begin position="230"/>
        <end position="250"/>
    </location>
</feature>
<feature type="transmembrane region" description="Helical" evidence="6">
    <location>
        <begin position="262"/>
        <end position="282"/>
    </location>
</feature>
<dbReference type="PANTHER" id="PTHR32322:SF2">
    <property type="entry name" value="EAMA DOMAIN-CONTAINING PROTEIN"/>
    <property type="match status" value="1"/>
</dbReference>
<organism evidence="8 9">
    <name type="scientific">Amycolatopsis bartoniae</name>
    <dbReference type="NCBI Taxonomy" id="941986"/>
    <lineage>
        <taxon>Bacteria</taxon>
        <taxon>Bacillati</taxon>
        <taxon>Actinomycetota</taxon>
        <taxon>Actinomycetes</taxon>
        <taxon>Pseudonocardiales</taxon>
        <taxon>Pseudonocardiaceae</taxon>
        <taxon>Amycolatopsis</taxon>
    </lineage>
</organism>
<feature type="domain" description="EamA" evidence="7">
    <location>
        <begin position="200"/>
        <end position="333"/>
    </location>
</feature>
<evidence type="ECO:0000256" key="3">
    <source>
        <dbReference type="ARBA" id="ARBA00022692"/>
    </source>
</evidence>
<feature type="transmembrane region" description="Helical" evidence="6">
    <location>
        <begin position="83"/>
        <end position="103"/>
    </location>
</feature>
<comment type="subcellular location">
    <subcellularLocation>
        <location evidence="1">Membrane</location>
        <topology evidence="1">Multi-pass membrane protein</topology>
    </subcellularLocation>
</comment>
<evidence type="ECO:0000256" key="2">
    <source>
        <dbReference type="ARBA" id="ARBA00007362"/>
    </source>
</evidence>
<proteinExistence type="inferred from homology"/>
<evidence type="ECO:0000256" key="1">
    <source>
        <dbReference type="ARBA" id="ARBA00004141"/>
    </source>
</evidence>
<feature type="transmembrane region" description="Helical" evidence="6">
    <location>
        <begin position="198"/>
        <end position="218"/>
    </location>
</feature>
<gene>
    <name evidence="8" type="ORF">GCM10017566_22420</name>
</gene>
<dbReference type="SUPFAM" id="SSF103481">
    <property type="entry name" value="Multidrug resistance efflux transporter EmrE"/>
    <property type="match status" value="2"/>
</dbReference>
<keyword evidence="8" id="KW-0547">Nucleotide-binding</keyword>
<dbReference type="Gene3D" id="1.10.3730.20">
    <property type="match status" value="1"/>
</dbReference>
<feature type="transmembrane region" description="Helical" evidence="6">
    <location>
        <begin position="294"/>
        <end position="311"/>
    </location>
</feature>
<reference evidence="8" key="2">
    <citation type="submission" date="2020-09" db="EMBL/GenBank/DDBJ databases">
        <authorList>
            <person name="Sun Q."/>
            <person name="Zhou Y."/>
        </authorList>
    </citation>
    <scope>NUCLEOTIDE SEQUENCE</scope>
    <source>
        <strain evidence="8">CGMCC 4.7679</strain>
    </source>
</reference>
<comment type="caution">
    <text evidence="8">The sequence shown here is derived from an EMBL/GenBank/DDBJ whole genome shotgun (WGS) entry which is preliminary data.</text>
</comment>
<dbReference type="EMBL" id="BNAV01000002">
    <property type="protein sequence ID" value="GHF48619.1"/>
    <property type="molecule type" value="Genomic_DNA"/>
</dbReference>
<feature type="transmembrane region" description="Helical" evidence="6">
    <location>
        <begin position="317"/>
        <end position="334"/>
    </location>
</feature>
<name>A0A8H9MAG9_9PSEU</name>
<keyword evidence="3 6" id="KW-0812">Transmembrane</keyword>
<keyword evidence="9" id="KW-1185">Reference proteome</keyword>
<keyword evidence="8" id="KW-0067">ATP-binding</keyword>
<dbReference type="InterPro" id="IPR050638">
    <property type="entry name" value="AA-Vitamin_Transporters"/>
</dbReference>
<keyword evidence="5 6" id="KW-0472">Membrane</keyword>
<feature type="transmembrane region" description="Helical" evidence="6">
    <location>
        <begin position="174"/>
        <end position="192"/>
    </location>
</feature>
<dbReference type="Proteomes" id="UP000658656">
    <property type="component" value="Unassembled WGS sequence"/>
</dbReference>
<evidence type="ECO:0000313" key="9">
    <source>
        <dbReference type="Proteomes" id="UP000658656"/>
    </source>
</evidence>
<reference evidence="8" key="1">
    <citation type="journal article" date="2014" name="Int. J. Syst. Evol. Microbiol.">
        <title>Complete genome sequence of Corynebacterium casei LMG S-19264T (=DSM 44701T), isolated from a smear-ripened cheese.</title>
        <authorList>
            <consortium name="US DOE Joint Genome Institute (JGI-PGF)"/>
            <person name="Walter F."/>
            <person name="Albersmeier A."/>
            <person name="Kalinowski J."/>
            <person name="Ruckert C."/>
        </authorList>
    </citation>
    <scope>NUCLEOTIDE SEQUENCE</scope>
    <source>
        <strain evidence="8">CGMCC 4.7679</strain>
    </source>
</reference>
<accession>A0A8H9MAG9</accession>
<feature type="domain" description="EamA" evidence="7">
    <location>
        <begin position="62"/>
        <end position="188"/>
    </location>
</feature>
<feature type="transmembrane region" description="Helical" evidence="6">
    <location>
        <begin position="115"/>
        <end position="137"/>
    </location>
</feature>
<keyword evidence="4 6" id="KW-1133">Transmembrane helix</keyword>
<dbReference type="Pfam" id="PF00892">
    <property type="entry name" value="EamA"/>
    <property type="match status" value="2"/>
</dbReference>
<protein>
    <submittedName>
        <fullName evidence="8">Peptide ABC transporter ATP-binding protein</fullName>
    </submittedName>
</protein>
<evidence type="ECO:0000313" key="8">
    <source>
        <dbReference type="EMBL" id="GHF48619.1"/>
    </source>
</evidence>
<dbReference type="GO" id="GO:0005524">
    <property type="term" value="F:ATP binding"/>
    <property type="evidence" value="ECO:0007669"/>
    <property type="project" value="UniProtKB-KW"/>
</dbReference>
<dbReference type="AlphaFoldDB" id="A0A8H9MAG9"/>
<sequence length="345" mass="36596">MYYSFRYRLPMALSTVDMEPSGAHLRNSGNVRFSVPVPWLPGPESAARVRSILIVAGVPTVFVLAWSSAYVVGDLGVRSTPPFTLLLARFGLAAVCMLVIAFVTKAAWPRGGRALAHIAVAGVLVQGVQFLAVYTGFKLGVPAAISSLVIGMNPLLTVLLARPTLGERPAPKQLWGFLLGATGVVLAVAKGLDFSEQYLAGIALTVLGLLALSGGTVYQKRFCPEMDLRTGTAVQLVASTVLAAVCAFTFEDVHTDNFGVFAFSVGWLALVNSILAFTLLFVMIRRGEVGRSSTMFFLVPSVTAMIASVTLREPLSWYAVGGFVLAAAGVLLAAQRRKGRSTQGV</sequence>
<dbReference type="InterPro" id="IPR000620">
    <property type="entry name" value="EamA_dom"/>
</dbReference>
<evidence type="ECO:0000256" key="4">
    <source>
        <dbReference type="ARBA" id="ARBA00022989"/>
    </source>
</evidence>
<feature type="transmembrane region" description="Helical" evidence="6">
    <location>
        <begin position="52"/>
        <end position="71"/>
    </location>
</feature>
<dbReference type="GO" id="GO:0016020">
    <property type="term" value="C:membrane"/>
    <property type="evidence" value="ECO:0007669"/>
    <property type="project" value="UniProtKB-SubCell"/>
</dbReference>
<evidence type="ECO:0000259" key="7">
    <source>
        <dbReference type="Pfam" id="PF00892"/>
    </source>
</evidence>
<dbReference type="PANTHER" id="PTHR32322">
    <property type="entry name" value="INNER MEMBRANE TRANSPORTER"/>
    <property type="match status" value="1"/>
</dbReference>